<keyword evidence="2" id="KW-0812">Transmembrane</keyword>
<dbReference type="VEuPathDB" id="TriTrypDB:BSAL_01155"/>
<keyword evidence="5" id="KW-1185">Reference proteome</keyword>
<feature type="transmembrane region" description="Helical" evidence="2">
    <location>
        <begin position="1087"/>
        <end position="1109"/>
    </location>
</feature>
<feature type="transmembrane region" description="Helical" evidence="2">
    <location>
        <begin position="1159"/>
        <end position="1177"/>
    </location>
</feature>
<evidence type="ECO:0000313" key="4">
    <source>
        <dbReference type="EMBL" id="CUG87266.1"/>
    </source>
</evidence>
<keyword evidence="3" id="KW-0732">Signal</keyword>
<reference evidence="5" key="1">
    <citation type="submission" date="2015-09" db="EMBL/GenBank/DDBJ databases">
        <authorList>
            <consortium name="Pathogen Informatics"/>
        </authorList>
    </citation>
    <scope>NUCLEOTIDE SEQUENCE [LARGE SCALE GENOMIC DNA]</scope>
    <source>
        <strain evidence="5">Lake Konstanz</strain>
    </source>
</reference>
<keyword evidence="2" id="KW-0472">Membrane</keyword>
<feature type="compositionally biased region" description="Low complexity" evidence="1">
    <location>
        <begin position="730"/>
        <end position="742"/>
    </location>
</feature>
<dbReference type="VEuPathDB" id="TriTrypDB:BSAL_01145"/>
<keyword evidence="2" id="KW-1133">Transmembrane helix</keyword>
<name>A0A0S4JAT9_BODSA</name>
<feature type="compositionally biased region" description="Polar residues" evidence="1">
    <location>
        <begin position="703"/>
        <end position="729"/>
    </location>
</feature>
<feature type="chain" id="PRO_5006622125" evidence="3">
    <location>
        <begin position="24"/>
        <end position="1292"/>
    </location>
</feature>
<feature type="transmembrane region" description="Helical" evidence="2">
    <location>
        <begin position="1189"/>
        <end position="1211"/>
    </location>
</feature>
<proteinExistence type="predicted"/>
<feature type="transmembrane region" description="Helical" evidence="2">
    <location>
        <begin position="973"/>
        <end position="993"/>
    </location>
</feature>
<evidence type="ECO:0000256" key="3">
    <source>
        <dbReference type="SAM" id="SignalP"/>
    </source>
</evidence>
<organism evidence="4 5">
    <name type="scientific">Bodo saltans</name>
    <name type="common">Flagellated protozoan</name>
    <dbReference type="NCBI Taxonomy" id="75058"/>
    <lineage>
        <taxon>Eukaryota</taxon>
        <taxon>Discoba</taxon>
        <taxon>Euglenozoa</taxon>
        <taxon>Kinetoplastea</taxon>
        <taxon>Metakinetoplastina</taxon>
        <taxon>Eubodonida</taxon>
        <taxon>Bodonidae</taxon>
        <taxon>Bodo</taxon>
    </lineage>
</organism>
<feature type="transmembrane region" description="Helical" evidence="2">
    <location>
        <begin position="1129"/>
        <end position="1152"/>
    </location>
</feature>
<feature type="transmembrane region" description="Helical" evidence="2">
    <location>
        <begin position="890"/>
        <end position="912"/>
    </location>
</feature>
<feature type="region of interest" description="Disordered" evidence="1">
    <location>
        <begin position="703"/>
        <end position="742"/>
    </location>
</feature>
<dbReference type="EMBL" id="CYKH01001485">
    <property type="protein sequence ID" value="CUG87266.1"/>
    <property type="molecule type" value="Genomic_DNA"/>
</dbReference>
<dbReference type="Proteomes" id="UP000051952">
    <property type="component" value="Unassembled WGS sequence"/>
</dbReference>
<feature type="transmembrane region" description="Helical" evidence="2">
    <location>
        <begin position="933"/>
        <end position="953"/>
    </location>
</feature>
<evidence type="ECO:0000313" key="5">
    <source>
        <dbReference type="Proteomes" id="UP000051952"/>
    </source>
</evidence>
<gene>
    <name evidence="4" type="ORF">BSAL_01140</name>
</gene>
<protein>
    <submittedName>
        <fullName evidence="4">Membrane-associated protein, putative</fullName>
    </submittedName>
</protein>
<sequence>MKLRWWFWCAYVVASLSHSCCVAQSTPQWCHNVTISSSGTYNVTCPTPQISDWYIFMVGCSTNTSAAPGNDDDGVVTLLIHTPPTQIIVADIVSALPGTANVVATPSLEGCSVRITYANNTAVPAVGASSANQAHVYVVSASNLRLLSILLLSTVHLEGNLVAIAGNYSGSIDSVELVAPTMSTTSSIECRPVVTNNVFSATQGTSLLRLALGCPPIRSVTLNFNGTTVSSMAPLSSFSFLLIDNSTALSRVQTPAYHQIILDSLVGTLHTSPLVATLASGGSAGGALPVAYPSYNGTMYFHNCSIDAQGTGNGYVQLYAVDSLLLEFISVSIQECAAIVQPNPTLLDGTSIVPAVACVAAGGGGSSTICVRFRNCSLTVTNYFTIQLTVPAAGGIQATTTNPFPRYYAIILDVVWTTFAIDTNGAASLPTLLRFEDFAVASRMVPIYVNVANSTFDLPNNGIRLIDASALPIGGTITSIVTRLRTFKSVNAGPHSSHPIRWGPQCFRPHRLIRFMNVSNATMSFINVQMQIDMVEITTAVTPPAALITIEGIASNVRISVRNSSVLANGCHLVNASSSSSSSHQQRRAAVFNATILDNVVVNIVSSTFANIDAVFTSTSFLARQLQSGANIISIDCLNTRCSPVDNVPCTALTKQNVFSASASSTGLIVIEASSCALNHLVGAPHPPDMPVTLCTETLSLTNDHPSTSISPSTQGTVAPTNSASHSAPTTDTLSSPRTTTLSLHHTSSVSMDHTNTLLGSMTHCPTVSGATITSTPTQTHTISPSFMPPPHSEVKGISTTTETTASAAVTYASLIASSGALAAIARGAVPALQRTSEAQMLAALCATSATATTVGSTSSGSGVDDVLFNTLAEDPTTLHFNAAVGGLDYAAGAVVGNVLVMLAFGIVLHGIAVGRSLVKGKDVKLSRIANAVAELLPSSLLPGALALPYATLLQPSVAACVALMSSGGSGGAIALGAVMLLVWVSVAVYFGWEVLWRCRVVIDDRNEFVLRGRKMLRRARGTEMSETSSRCFIRHLIAPTTAWVARSVDELDDDNEAEMVRHLFFVDFAQKRLEPLFIPYVECREWYFLVDWGIAIASGIVLGVAYAMANAHGGGGSDSGGVAMNICMASNIALWSSIVFGVVQIILYLALLPFQVPLDLYVGIVVGALSIASQALAIANDFSSSQNIFLAATCVEIGAMIVTALCELLGEGRFASTQRFLVALVAEGAANVLQNAAVVVTRVDQQFRRKKAIVETHQQQQDAKLAHLVRLICRQREKSDDNRPLLKRAAN</sequence>
<feature type="signal peptide" evidence="3">
    <location>
        <begin position="1"/>
        <end position="23"/>
    </location>
</feature>
<evidence type="ECO:0000256" key="1">
    <source>
        <dbReference type="SAM" id="MobiDB-lite"/>
    </source>
</evidence>
<evidence type="ECO:0000256" key="2">
    <source>
        <dbReference type="SAM" id="Phobius"/>
    </source>
</evidence>
<accession>A0A0S4JAT9</accession>